<protein>
    <recommendedName>
        <fullName evidence="4">Adhesin</fullName>
    </recommendedName>
</protein>
<name>A0A1H6YWK9_9PSED</name>
<gene>
    <name evidence="2" type="ORF">SAMN05216201_10938</name>
</gene>
<dbReference type="RefSeq" id="WP_090311289.1">
    <property type="nucleotide sequence ID" value="NZ_FNZE01000009.1"/>
</dbReference>
<reference evidence="3" key="1">
    <citation type="submission" date="2016-10" db="EMBL/GenBank/DDBJ databases">
        <authorList>
            <person name="Varghese N."/>
            <person name="Submissions S."/>
        </authorList>
    </citation>
    <scope>NUCLEOTIDE SEQUENCE [LARGE SCALE GENOMIC DNA]</scope>
    <source>
        <strain evidence="3">LMG 25967</strain>
    </source>
</reference>
<dbReference type="STRING" id="915471.SAMN05216201_10938"/>
<evidence type="ECO:0008006" key="4">
    <source>
        <dbReference type="Google" id="ProtNLM"/>
    </source>
</evidence>
<evidence type="ECO:0000313" key="3">
    <source>
        <dbReference type="Proteomes" id="UP000242930"/>
    </source>
</evidence>
<feature type="chain" id="PRO_5017364220" description="Adhesin" evidence="1">
    <location>
        <begin position="22"/>
        <end position="192"/>
    </location>
</feature>
<proteinExistence type="predicted"/>
<dbReference type="EMBL" id="FNZE01000009">
    <property type="protein sequence ID" value="SEJ45649.1"/>
    <property type="molecule type" value="Genomic_DNA"/>
</dbReference>
<dbReference type="AlphaFoldDB" id="A0A1H6YWK9"/>
<keyword evidence="3" id="KW-1185">Reference proteome</keyword>
<keyword evidence="1" id="KW-0732">Signal</keyword>
<sequence length="192" mass="19666">MRRLSLLIALTIPTVTLADQAQVNNHANIDNSGKGYQGVLSVNQAAGDRQQQINGRALAMGSNASATTDFRQYQVLNGIDKSMNAGASIDGSAFSNGTGVLGVNQSAGAGTQQINSFRLSIGSGAQSLDDSVLAQQNVVLSQNSGAAESSPGERAVAIDRRAFAGSSGVVQLNQSAGVGNRMANSVSIRITD</sequence>
<organism evidence="2 3">
    <name type="scientific">Pseudomonas linyingensis</name>
    <dbReference type="NCBI Taxonomy" id="915471"/>
    <lineage>
        <taxon>Bacteria</taxon>
        <taxon>Pseudomonadati</taxon>
        <taxon>Pseudomonadota</taxon>
        <taxon>Gammaproteobacteria</taxon>
        <taxon>Pseudomonadales</taxon>
        <taxon>Pseudomonadaceae</taxon>
        <taxon>Pseudomonas</taxon>
    </lineage>
</organism>
<dbReference type="OrthoDB" id="7008646at2"/>
<evidence type="ECO:0000313" key="2">
    <source>
        <dbReference type="EMBL" id="SEJ45649.1"/>
    </source>
</evidence>
<accession>A0A1H6YWK9</accession>
<feature type="signal peptide" evidence="1">
    <location>
        <begin position="1"/>
        <end position="21"/>
    </location>
</feature>
<dbReference type="Proteomes" id="UP000242930">
    <property type="component" value="Unassembled WGS sequence"/>
</dbReference>
<evidence type="ECO:0000256" key="1">
    <source>
        <dbReference type="SAM" id="SignalP"/>
    </source>
</evidence>